<dbReference type="PANTHER" id="PTHR30258:SF3">
    <property type="entry name" value="SLL1921 PROTEIN"/>
    <property type="match status" value="1"/>
</dbReference>
<dbReference type="Pfam" id="PF00437">
    <property type="entry name" value="T2SSE"/>
    <property type="match status" value="1"/>
</dbReference>
<dbReference type="InterPro" id="IPR007831">
    <property type="entry name" value="T2SS_GspE_N"/>
</dbReference>
<dbReference type="InterPro" id="IPR037257">
    <property type="entry name" value="T2SS_E_N_sf"/>
</dbReference>
<evidence type="ECO:0000256" key="3">
    <source>
        <dbReference type="ARBA" id="ARBA00022840"/>
    </source>
</evidence>
<dbReference type="Gene3D" id="3.30.300.160">
    <property type="entry name" value="Type II secretion system, protein E, N-terminal domain"/>
    <property type="match status" value="1"/>
</dbReference>
<dbReference type="InterPro" id="IPR003593">
    <property type="entry name" value="AAA+_ATPase"/>
</dbReference>
<evidence type="ECO:0000259" key="4">
    <source>
        <dbReference type="SMART" id="SM00382"/>
    </source>
</evidence>
<dbReference type="Gene3D" id="3.40.50.300">
    <property type="entry name" value="P-loop containing nucleotide triphosphate hydrolases"/>
    <property type="match status" value="1"/>
</dbReference>
<dbReference type="SMART" id="SM00382">
    <property type="entry name" value="AAA"/>
    <property type="match status" value="1"/>
</dbReference>
<comment type="caution">
    <text evidence="5">The sequence shown here is derived from an EMBL/GenBank/DDBJ whole genome shotgun (WGS) entry which is preliminary data.</text>
</comment>
<evidence type="ECO:0000256" key="2">
    <source>
        <dbReference type="ARBA" id="ARBA00022741"/>
    </source>
</evidence>
<dbReference type="GO" id="GO:0005886">
    <property type="term" value="C:plasma membrane"/>
    <property type="evidence" value="ECO:0007669"/>
    <property type="project" value="TreeGrafter"/>
</dbReference>
<feature type="domain" description="AAA+ ATPase" evidence="4">
    <location>
        <begin position="312"/>
        <end position="433"/>
    </location>
</feature>
<sequence>MITLPPAKLKEILVTSGIISPEIFDSVVVEAQRKKQSPIDILISEGLINKDYFLILVARNIGSERINLGVINIDETALKLLPEDIARKRRSIVFGKEPDGRFRVAMEDPTDLETIDFLALRLGGPIKPYLATDDDLNRGFMLYQKQATQDFKKIIEDSIRESLRSKAKGLEESAAELPIVAIVDNLLSYAVSSRASDIHFEVLDDGILVRFRVDGILHEIIRMPKEIHPAIVARIKILSNLRVDEHTHPQDGRFRYKIGDNMIDIRVSVIPTFYGEKIEMRLLSAAQKPLSFQELGMFDETIKMIQEAVAKAYGMILVCGPTGAGKTTTLYSVMNILNRPEVNIVSVEDPIEYDMRYANQMQVNVAAGITFAAGLRSILRQDPNVIMVGEIRDAETANISVQAALTGHLVLSSLHTTDAPTAVPRLIDMAIPPFLVAAVVNVVSAQRLARRIHLDCIESYVPEKGVIESIYKQLQEANPGVNPANLKVPKTFYRGRGCAACNHTGYFDRIGIFEVLNITEEVRKLIISPDFNLDNLVKLGRSQGMTMMFEDGLKKVERGLTTIEELFRVIRE</sequence>
<dbReference type="Proteomes" id="UP000034956">
    <property type="component" value="Unassembled WGS sequence"/>
</dbReference>
<comment type="similarity">
    <text evidence="1">Belongs to the GSP E family.</text>
</comment>
<dbReference type="EMBL" id="LCPF01000001">
    <property type="protein sequence ID" value="KKU91401.1"/>
    <property type="molecule type" value="Genomic_DNA"/>
</dbReference>
<keyword evidence="2" id="KW-0547">Nucleotide-binding</keyword>
<proteinExistence type="inferred from homology"/>
<protein>
    <submittedName>
        <fullName evidence="5">Type II secretion system protein E (GspE)</fullName>
    </submittedName>
</protein>
<evidence type="ECO:0000313" key="6">
    <source>
        <dbReference type="Proteomes" id="UP000034956"/>
    </source>
</evidence>
<dbReference type="PANTHER" id="PTHR30258">
    <property type="entry name" value="TYPE II SECRETION SYSTEM PROTEIN GSPE-RELATED"/>
    <property type="match status" value="1"/>
</dbReference>
<dbReference type="AlphaFoldDB" id="A0A0G1UB54"/>
<evidence type="ECO:0000256" key="1">
    <source>
        <dbReference type="ARBA" id="ARBA00006611"/>
    </source>
</evidence>
<dbReference type="Pfam" id="PF05157">
    <property type="entry name" value="MshEN"/>
    <property type="match status" value="1"/>
</dbReference>
<dbReference type="GO" id="GO:0016887">
    <property type="term" value="F:ATP hydrolysis activity"/>
    <property type="evidence" value="ECO:0007669"/>
    <property type="project" value="TreeGrafter"/>
</dbReference>
<dbReference type="GO" id="GO:0005524">
    <property type="term" value="F:ATP binding"/>
    <property type="evidence" value="ECO:0007669"/>
    <property type="project" value="UniProtKB-KW"/>
</dbReference>
<reference evidence="5 6" key="1">
    <citation type="journal article" date="2015" name="Nature">
        <title>rRNA introns, odd ribosomes, and small enigmatic genomes across a large radiation of phyla.</title>
        <authorList>
            <person name="Brown C.T."/>
            <person name="Hug L.A."/>
            <person name="Thomas B.C."/>
            <person name="Sharon I."/>
            <person name="Castelle C.J."/>
            <person name="Singh A."/>
            <person name="Wilkins M.J."/>
            <person name="Williams K.H."/>
            <person name="Banfield J.F."/>
        </authorList>
    </citation>
    <scope>NUCLEOTIDE SEQUENCE [LARGE SCALE GENOMIC DNA]</scope>
</reference>
<keyword evidence="3" id="KW-0067">ATP-binding</keyword>
<dbReference type="InterPro" id="IPR001482">
    <property type="entry name" value="T2SS/T4SS_dom"/>
</dbReference>
<dbReference type="CDD" id="cd01129">
    <property type="entry name" value="PulE-GspE-like"/>
    <property type="match status" value="1"/>
</dbReference>
<name>A0A0G1UB54_9BACT</name>
<dbReference type="Gene3D" id="3.30.450.90">
    <property type="match status" value="1"/>
</dbReference>
<dbReference type="SUPFAM" id="SSF52540">
    <property type="entry name" value="P-loop containing nucleoside triphosphate hydrolases"/>
    <property type="match status" value="1"/>
</dbReference>
<dbReference type="SUPFAM" id="SSF160246">
    <property type="entry name" value="EspE N-terminal domain-like"/>
    <property type="match status" value="1"/>
</dbReference>
<accession>A0A0G1UB54</accession>
<dbReference type="InterPro" id="IPR027417">
    <property type="entry name" value="P-loop_NTPase"/>
</dbReference>
<evidence type="ECO:0000313" key="5">
    <source>
        <dbReference type="EMBL" id="KKU91401.1"/>
    </source>
</evidence>
<gene>
    <name evidence="5" type="ORF">UY23_C0001G0006</name>
</gene>
<organism evidence="5 6">
    <name type="scientific">Candidatus Jorgensenbacteria bacterium GW2011_GWA1_48_11</name>
    <dbReference type="NCBI Taxonomy" id="1618660"/>
    <lineage>
        <taxon>Bacteria</taxon>
        <taxon>Candidatus Joergenseniibacteriota</taxon>
    </lineage>
</organism>